<dbReference type="GO" id="GO:0003735">
    <property type="term" value="F:structural constituent of ribosome"/>
    <property type="evidence" value="ECO:0007669"/>
    <property type="project" value="InterPro"/>
</dbReference>
<keyword evidence="5" id="KW-0175">Coiled coil</keyword>
<gene>
    <name evidence="7" type="ORF">F2Q69_00061360</name>
</gene>
<dbReference type="PROSITE" id="PS00360">
    <property type="entry name" value="RIBOSOMAL_S9"/>
    <property type="match status" value="1"/>
</dbReference>
<dbReference type="AlphaFoldDB" id="A0A8S9RCW8"/>
<feature type="compositionally biased region" description="Basic and acidic residues" evidence="6">
    <location>
        <begin position="80"/>
        <end position="89"/>
    </location>
</feature>
<evidence type="ECO:0000256" key="4">
    <source>
        <dbReference type="RuleBase" id="RU003815"/>
    </source>
</evidence>
<evidence type="ECO:0008006" key="9">
    <source>
        <dbReference type="Google" id="ProtNLM"/>
    </source>
</evidence>
<dbReference type="GO" id="GO:1990904">
    <property type="term" value="C:ribonucleoprotein complex"/>
    <property type="evidence" value="ECO:0007669"/>
    <property type="project" value="UniProtKB-KW"/>
</dbReference>
<evidence type="ECO:0000256" key="6">
    <source>
        <dbReference type="SAM" id="MobiDB-lite"/>
    </source>
</evidence>
<evidence type="ECO:0000313" key="7">
    <source>
        <dbReference type="EMBL" id="KAF3570703.1"/>
    </source>
</evidence>
<dbReference type="SUPFAM" id="SSF54211">
    <property type="entry name" value="Ribosomal protein S5 domain 2-like"/>
    <property type="match status" value="1"/>
</dbReference>
<dbReference type="Gene3D" id="3.30.230.10">
    <property type="match status" value="1"/>
</dbReference>
<feature type="region of interest" description="Disordered" evidence="6">
    <location>
        <begin position="393"/>
        <end position="420"/>
    </location>
</feature>
<keyword evidence="3 4" id="KW-0687">Ribonucleoprotein</keyword>
<reference evidence="7" key="1">
    <citation type="submission" date="2019-12" db="EMBL/GenBank/DDBJ databases">
        <title>Genome sequencing and annotation of Brassica cretica.</title>
        <authorList>
            <person name="Studholme D.J."/>
            <person name="Sarris P."/>
        </authorList>
    </citation>
    <scope>NUCLEOTIDE SEQUENCE</scope>
    <source>
        <strain evidence="7">PFS-109/04</strain>
        <tissue evidence="7">Leaf</tissue>
    </source>
</reference>
<name>A0A8S9RCW8_BRACR</name>
<evidence type="ECO:0000256" key="2">
    <source>
        <dbReference type="ARBA" id="ARBA00022980"/>
    </source>
</evidence>
<dbReference type="Pfam" id="PF00380">
    <property type="entry name" value="Ribosomal_S9"/>
    <property type="match status" value="1"/>
</dbReference>
<protein>
    <recommendedName>
        <fullName evidence="9">30S ribosomal protein S9</fullName>
    </recommendedName>
</protein>
<comment type="caution">
    <text evidence="7">The sequence shown here is derived from an EMBL/GenBank/DDBJ whole genome shotgun (WGS) entry which is preliminary data.</text>
</comment>
<proteinExistence type="inferred from homology"/>
<evidence type="ECO:0000256" key="3">
    <source>
        <dbReference type="ARBA" id="ARBA00023274"/>
    </source>
</evidence>
<dbReference type="PANTHER" id="PTHR34937:SF2">
    <property type="entry name" value="OS08G0559800 PROTEIN"/>
    <property type="match status" value="1"/>
</dbReference>
<dbReference type="GO" id="GO:0005840">
    <property type="term" value="C:ribosome"/>
    <property type="evidence" value="ECO:0007669"/>
    <property type="project" value="UniProtKB-KW"/>
</dbReference>
<dbReference type="InterPro" id="IPR020568">
    <property type="entry name" value="Ribosomal_Su5_D2-typ_SF"/>
</dbReference>
<feature type="region of interest" description="Disordered" evidence="6">
    <location>
        <begin position="440"/>
        <end position="498"/>
    </location>
</feature>
<organism evidence="7 8">
    <name type="scientific">Brassica cretica</name>
    <name type="common">Mustard</name>
    <dbReference type="NCBI Taxonomy" id="69181"/>
    <lineage>
        <taxon>Eukaryota</taxon>
        <taxon>Viridiplantae</taxon>
        <taxon>Streptophyta</taxon>
        <taxon>Embryophyta</taxon>
        <taxon>Tracheophyta</taxon>
        <taxon>Spermatophyta</taxon>
        <taxon>Magnoliopsida</taxon>
        <taxon>eudicotyledons</taxon>
        <taxon>Gunneridae</taxon>
        <taxon>Pentapetalae</taxon>
        <taxon>rosids</taxon>
        <taxon>malvids</taxon>
        <taxon>Brassicales</taxon>
        <taxon>Brassicaceae</taxon>
        <taxon>Brassiceae</taxon>
        <taxon>Brassica</taxon>
    </lineage>
</organism>
<evidence type="ECO:0000256" key="5">
    <source>
        <dbReference type="SAM" id="Coils"/>
    </source>
</evidence>
<comment type="similarity">
    <text evidence="1 4">Belongs to the universal ribosomal protein uS9 family.</text>
</comment>
<keyword evidence="2 4" id="KW-0689">Ribosomal protein</keyword>
<feature type="compositionally biased region" description="Gly residues" evidence="6">
    <location>
        <begin position="35"/>
        <end position="47"/>
    </location>
</feature>
<dbReference type="PANTHER" id="PTHR34937">
    <property type="entry name" value="OS08G0559800 PROTEIN"/>
    <property type="match status" value="1"/>
</dbReference>
<dbReference type="GO" id="GO:0006412">
    <property type="term" value="P:translation"/>
    <property type="evidence" value="ECO:0007669"/>
    <property type="project" value="InterPro"/>
</dbReference>
<evidence type="ECO:0000313" key="8">
    <source>
        <dbReference type="Proteomes" id="UP000712600"/>
    </source>
</evidence>
<feature type="compositionally biased region" description="Polar residues" evidence="6">
    <location>
        <begin position="393"/>
        <end position="402"/>
    </location>
</feature>
<accession>A0A8S9RCW8</accession>
<dbReference type="EMBL" id="QGKX02000095">
    <property type="protein sequence ID" value="KAF3570703.1"/>
    <property type="molecule type" value="Genomic_DNA"/>
</dbReference>
<dbReference type="InterPro" id="IPR000754">
    <property type="entry name" value="Ribosomal_uS9"/>
</dbReference>
<dbReference type="InterPro" id="IPR014721">
    <property type="entry name" value="Ribsml_uS5_D2-typ_fold_subgr"/>
</dbReference>
<feature type="compositionally biased region" description="Low complexity" evidence="6">
    <location>
        <begin position="454"/>
        <end position="467"/>
    </location>
</feature>
<dbReference type="InterPro" id="IPR040300">
    <property type="entry name" value="At3g49055-like"/>
</dbReference>
<feature type="compositionally biased region" description="Basic and acidic residues" evidence="6">
    <location>
        <begin position="488"/>
        <end position="498"/>
    </location>
</feature>
<feature type="coiled-coil region" evidence="5">
    <location>
        <begin position="551"/>
        <end position="717"/>
    </location>
</feature>
<evidence type="ECO:0000256" key="1">
    <source>
        <dbReference type="ARBA" id="ARBA00005251"/>
    </source>
</evidence>
<feature type="compositionally biased region" description="Basic and acidic residues" evidence="6">
    <location>
        <begin position="440"/>
        <end position="453"/>
    </location>
</feature>
<feature type="region of interest" description="Disordered" evidence="6">
    <location>
        <begin position="25"/>
        <end position="89"/>
    </location>
</feature>
<dbReference type="InterPro" id="IPR020574">
    <property type="entry name" value="Ribosomal_uS9_CS"/>
</dbReference>
<dbReference type="Proteomes" id="UP000712600">
    <property type="component" value="Unassembled WGS sequence"/>
</dbReference>
<sequence length="778" mass="87798">MLSRLFLRSSNLRLATLVSSKSNSSFIRPLSTNSSGGGGGNDNGNGGNRNDAPWSFSGVNDGKSDPFSSFESGSPGGDGKWPKEEPKRWNMKEEGDEKAVFGDVSNGFGDVKSSGWDVSSKPWDLKEEEEDGKVVFDTSGEMPVSFDNSLVNEEEERAKKELFEKEEKELTEVIKGPDRAFGDLIAKSGITDEMLDSLIALKDFQGVQGLPPLTEIENLRREKSSKKSSRAEIELQMQEEIAKARVRQVDDAGRAYGTGRRKCSIARVWIVPGKGKFLVNDKEFDVYFPMLDHRAALLRPLAETKTLGSWDINCTVTGGGTTGQVGAIQLGVSRALQNWEPDMRTALRADKHYSWRMTDLKSKKAIFVCKNAPDSCHIWFLCKGYLIFTRTTNDDSSNTQTMPPLVQLDSDTETRRSEKLESSYMRRRLRYWRSLLEQDGEKETGQLEREKVDPSPTTHSSSGSGSSFGEPASPDLVGSDKLTPSNVQERKREGTVAREVHRYDKAMHDISQSERTVYGEARNGWKEDDSTMEALCKSIGLGFGFGFKETAQESSETVNLIKDEQEEEEDENSMVVAIEKTMKNLRKEISQLKLSLQESRLEEARLKKITEEQAQTIEENKMNIDKLNNRERLLSQNVEELVKVIREAESEASRWREACELEVEAGQREVEERNELIAVLKAEVEKMRSALSISEGKLKLKEELAKAAMTAEAAAERSLRLSERRIVELLSRIEHQYHQLEEAESSERKRRKMLMKVYDDYSFTVEAVRLFDVENALM</sequence>